<sequence length="57" mass="6314">MKVAHELPNSTTSYNLGINALYLIATLPEKATKKQGIARFSKKGGYSTRCRFSKPLI</sequence>
<proteinExistence type="predicted"/>
<evidence type="ECO:0000313" key="1">
    <source>
        <dbReference type="EMBL" id="AZF92336.1"/>
    </source>
</evidence>
<evidence type="ECO:0000313" key="2">
    <source>
        <dbReference type="Proteomes" id="UP000278272"/>
    </source>
</evidence>
<dbReference type="EMBL" id="MH937459">
    <property type="protein sequence ID" value="AZF92336.1"/>
    <property type="molecule type" value="Genomic_DNA"/>
</dbReference>
<accession>A0A3G8FCA9</accession>
<organism evidence="1 2">
    <name type="scientific">Streptococcus phage CHPC595</name>
    <dbReference type="NCBI Taxonomy" id="2365036"/>
    <lineage>
        <taxon>Viruses</taxon>
        <taxon>Duplodnaviria</taxon>
        <taxon>Heunggongvirae</taxon>
        <taxon>Uroviricota</taxon>
        <taxon>Caudoviricetes</taxon>
        <taxon>Aliceevansviridae</taxon>
        <taxon>Moineauvirus</taxon>
        <taxon>Moineauvirus CHPC595</taxon>
    </lineage>
</organism>
<reference evidence="1 2" key="1">
    <citation type="submission" date="2018-09" db="EMBL/GenBank/DDBJ databases">
        <title>A comparative genomics approach for identifying host-range determinants of bacteriophages infecting Streptococcus thermophilus.</title>
        <authorList>
            <person name="Szymczak P."/>
            <person name="Rau M.H."/>
            <person name="Monteiro J.M."/>
            <person name="de Pinho M.G."/>
            <person name="Filipe S.R."/>
            <person name="Vogensen F.K."/>
            <person name="Zeidan A."/>
            <person name="Janzen T."/>
        </authorList>
    </citation>
    <scope>NUCLEOTIDE SEQUENCE [LARGE SCALE GENOMIC DNA]</scope>
</reference>
<keyword evidence="2" id="KW-1185">Reference proteome</keyword>
<name>A0A3G8FCA9_9CAUD</name>
<protein>
    <submittedName>
        <fullName evidence="1">Uncharacterized protein</fullName>
    </submittedName>
</protein>
<gene>
    <name evidence="1" type="ORF">CHPC595_0047</name>
</gene>
<dbReference type="Proteomes" id="UP000278272">
    <property type="component" value="Segment"/>
</dbReference>